<keyword evidence="1" id="KW-0902">Two-component regulatory system</keyword>
<protein>
    <submittedName>
        <fullName evidence="4">Hpt domain-containing protein</fullName>
    </submittedName>
</protein>
<keyword evidence="5" id="KW-1185">Reference proteome</keyword>
<comment type="caution">
    <text evidence="4">The sequence shown here is derived from an EMBL/GenBank/DDBJ whole genome shotgun (WGS) entry which is preliminary data.</text>
</comment>
<feature type="domain" description="HPt" evidence="3">
    <location>
        <begin position="12"/>
        <end position="107"/>
    </location>
</feature>
<gene>
    <name evidence="4" type="ORF">FGK63_13825</name>
</gene>
<dbReference type="PROSITE" id="PS50894">
    <property type="entry name" value="HPT"/>
    <property type="match status" value="1"/>
</dbReference>
<keyword evidence="2" id="KW-0597">Phosphoprotein</keyword>
<dbReference type="RefSeq" id="WP_138843195.1">
    <property type="nucleotide sequence ID" value="NZ_VCPD01000004.1"/>
</dbReference>
<dbReference type="EMBL" id="VCPD01000004">
    <property type="protein sequence ID" value="TMV07178.1"/>
    <property type="molecule type" value="Genomic_DNA"/>
</dbReference>
<dbReference type="InterPro" id="IPR008207">
    <property type="entry name" value="Sig_transdc_His_kin_Hpt_dom"/>
</dbReference>
<dbReference type="Gene3D" id="1.20.120.160">
    <property type="entry name" value="HPT domain"/>
    <property type="match status" value="1"/>
</dbReference>
<feature type="modified residue" description="Phosphohistidine" evidence="2">
    <location>
        <position position="51"/>
    </location>
</feature>
<sequence>MIHWPTVEQLRNEVGAEEFVEVLQIFFEEVSETFAQMRADPDRAQLERNLHFLKGSAVSLGFQTFSRLCQDGERMSASGSAGAVDLDAIVTAFEESRSAFHADLARHV</sequence>
<accession>A0ABY2WWP8</accession>
<organism evidence="4 5">
    <name type="scientific">Ruegeria sediminis</name>
    <dbReference type="NCBI Taxonomy" id="2583820"/>
    <lineage>
        <taxon>Bacteria</taxon>
        <taxon>Pseudomonadati</taxon>
        <taxon>Pseudomonadota</taxon>
        <taxon>Alphaproteobacteria</taxon>
        <taxon>Rhodobacterales</taxon>
        <taxon>Roseobacteraceae</taxon>
        <taxon>Ruegeria</taxon>
    </lineage>
</organism>
<evidence type="ECO:0000313" key="4">
    <source>
        <dbReference type="EMBL" id="TMV07178.1"/>
    </source>
</evidence>
<dbReference type="Proteomes" id="UP001193035">
    <property type="component" value="Unassembled WGS sequence"/>
</dbReference>
<proteinExistence type="predicted"/>
<name>A0ABY2WWP8_9RHOB</name>
<evidence type="ECO:0000256" key="1">
    <source>
        <dbReference type="ARBA" id="ARBA00023012"/>
    </source>
</evidence>
<dbReference type="InterPro" id="IPR036641">
    <property type="entry name" value="HPT_dom_sf"/>
</dbReference>
<dbReference type="SUPFAM" id="SSF47226">
    <property type="entry name" value="Histidine-containing phosphotransfer domain, HPT domain"/>
    <property type="match status" value="1"/>
</dbReference>
<evidence type="ECO:0000256" key="2">
    <source>
        <dbReference type="PROSITE-ProRule" id="PRU00110"/>
    </source>
</evidence>
<evidence type="ECO:0000313" key="5">
    <source>
        <dbReference type="Proteomes" id="UP001193035"/>
    </source>
</evidence>
<dbReference type="Pfam" id="PF01627">
    <property type="entry name" value="Hpt"/>
    <property type="match status" value="1"/>
</dbReference>
<reference evidence="4 5" key="1">
    <citation type="submission" date="2019-05" db="EMBL/GenBank/DDBJ databases">
        <title>Ruegeria sp. nov., isolated from tidal flat.</title>
        <authorList>
            <person name="Kim W."/>
        </authorList>
    </citation>
    <scope>NUCLEOTIDE SEQUENCE [LARGE SCALE GENOMIC DNA]</scope>
    <source>
        <strain evidence="4 5">CAU 1488</strain>
    </source>
</reference>
<evidence type="ECO:0000259" key="3">
    <source>
        <dbReference type="PROSITE" id="PS50894"/>
    </source>
</evidence>